<dbReference type="SFLD" id="SFLDG00358">
    <property type="entry name" value="Main_(cytGST)"/>
    <property type="match status" value="1"/>
</dbReference>
<feature type="compositionally biased region" description="Acidic residues" evidence="6">
    <location>
        <begin position="185"/>
        <end position="219"/>
    </location>
</feature>
<evidence type="ECO:0000256" key="6">
    <source>
        <dbReference type="SAM" id="MobiDB-lite"/>
    </source>
</evidence>
<comment type="caution">
    <text evidence="9">The sequence shown here is derived from an EMBL/GenBank/DDBJ whole genome shotgun (WGS) entry which is preliminary data.</text>
</comment>
<dbReference type="EMBL" id="CAJNOG010000336">
    <property type="protein sequence ID" value="CAF1182270.1"/>
    <property type="molecule type" value="Genomic_DNA"/>
</dbReference>
<evidence type="ECO:0000313" key="9">
    <source>
        <dbReference type="EMBL" id="CAF1182270.1"/>
    </source>
</evidence>
<keyword evidence="4" id="KW-0206">Cytoskeleton</keyword>
<dbReference type="Proteomes" id="UP000663845">
    <property type="component" value="Unassembled WGS sequence"/>
</dbReference>
<feature type="region of interest" description="Disordered" evidence="6">
    <location>
        <begin position="74"/>
        <end position="102"/>
    </location>
</feature>
<keyword evidence="2" id="KW-0963">Cytoplasm</keyword>
<dbReference type="Pfam" id="PF13409">
    <property type="entry name" value="GST_N_2"/>
    <property type="match status" value="1"/>
</dbReference>
<dbReference type="InterPro" id="IPR004045">
    <property type="entry name" value="Glutathione_S-Trfase_N"/>
</dbReference>
<evidence type="ECO:0000256" key="3">
    <source>
        <dbReference type="ARBA" id="ARBA00023069"/>
    </source>
</evidence>
<dbReference type="PANTHER" id="PTHR13159">
    <property type="entry name" value="RADIAL SPOKEHEAD-RELATED"/>
    <property type="match status" value="1"/>
</dbReference>
<feature type="region of interest" description="Disordered" evidence="6">
    <location>
        <begin position="314"/>
        <end position="343"/>
    </location>
</feature>
<feature type="region of interest" description="Disordered" evidence="6">
    <location>
        <begin position="185"/>
        <end position="238"/>
    </location>
</feature>
<sequence length="711" mass="81534">MSTAQYQNYNGDQRQRIGTPDGGEMEKHFNDAKSYILSTTSKNGVNLYNHLVKCVSRLLTEQPRDSAVIFEDISKSARSQEEEKKEDEPNPEAEQILNEEQKPLFEKGENTDDLDEEALQSPLPHILEQAYYFEQAGIGLGRDETYQIWLALKQLVDKSQFEKLRFWGKILGTEKNYYVAEVEQNADDEVEEEEENEENNENEDGKDLDDDEEGEGDEDPLPKSTFKSPPTVPKEERGTGVNRYTYYVCNRPGAPWVRLPTITPAHISLARQIKVYFTGDLTREIKSYPAYPGTEKHYLRAQIARISATTQVSPNGRFKFSDEEEEEEEGGRTNYEDNEDFTGAPLSELTDEELNGWVHHVLHILPQGRTKWWNPKEGEEEEEQEEEEDEDAKAENEPQPEQGPPLLTPVGADADIHHTKAWTAKISSNLIPQYACAFIRSNLWPGHRKALSNMKRWYATMINSNNYYQQATLTTSKPILYFVNGSIPSWRVMMALYEKGIDFEGKRLKVMSTPKETKSAEFLAINPRGLTPTLVDTDGSIIAESLAILHYLEEYYPNTLPLVPVEKSEHIRVLQRIQESQNLVDIYEPLEEIVFKTPKEEQSSHKDSIIKTLQLIDQELAFWQMYLTKTTFIACNQFTLADCAFYPVIAYLIHRGLNLDKFPILKNYINTIKTKPAAIKSHPIDWAEKGGKINIFRVVNNIVVNSDKENE</sequence>
<dbReference type="SUPFAM" id="SSF47616">
    <property type="entry name" value="GST C-terminal domain-like"/>
    <property type="match status" value="1"/>
</dbReference>
<organism evidence="9 10">
    <name type="scientific">Adineta steineri</name>
    <dbReference type="NCBI Taxonomy" id="433720"/>
    <lineage>
        <taxon>Eukaryota</taxon>
        <taxon>Metazoa</taxon>
        <taxon>Spiralia</taxon>
        <taxon>Gnathifera</taxon>
        <taxon>Rotifera</taxon>
        <taxon>Eurotatoria</taxon>
        <taxon>Bdelloidea</taxon>
        <taxon>Adinetida</taxon>
        <taxon>Adinetidae</taxon>
        <taxon>Adineta</taxon>
    </lineage>
</organism>
<dbReference type="SUPFAM" id="SSF52833">
    <property type="entry name" value="Thioredoxin-like"/>
    <property type="match status" value="1"/>
</dbReference>
<dbReference type="Gene3D" id="3.40.30.10">
    <property type="entry name" value="Glutaredoxin"/>
    <property type="match status" value="1"/>
</dbReference>
<feature type="compositionally biased region" description="Acidic residues" evidence="6">
    <location>
        <begin position="378"/>
        <end position="392"/>
    </location>
</feature>
<feature type="compositionally biased region" description="Basic and acidic residues" evidence="6">
    <location>
        <begin position="74"/>
        <end position="88"/>
    </location>
</feature>
<dbReference type="GO" id="GO:0001534">
    <property type="term" value="C:radial spoke"/>
    <property type="evidence" value="ECO:0007669"/>
    <property type="project" value="InterPro"/>
</dbReference>
<dbReference type="InterPro" id="IPR040079">
    <property type="entry name" value="Glutathione_S-Trfase"/>
</dbReference>
<dbReference type="InterPro" id="IPR004046">
    <property type="entry name" value="GST_C"/>
</dbReference>
<dbReference type="SFLD" id="SFLDS00019">
    <property type="entry name" value="Glutathione_Transferase_(cytos"/>
    <property type="match status" value="1"/>
</dbReference>
<comment type="subcellular location">
    <subcellularLocation>
        <location evidence="1">Cytoplasm</location>
        <location evidence="1">Cytoskeleton</location>
        <location evidence="1">Cilium axoneme</location>
    </subcellularLocation>
</comment>
<dbReference type="InterPro" id="IPR036282">
    <property type="entry name" value="Glutathione-S-Trfase_C_sf"/>
</dbReference>
<evidence type="ECO:0000259" key="7">
    <source>
        <dbReference type="PROSITE" id="PS50404"/>
    </source>
</evidence>
<dbReference type="CDD" id="cd00299">
    <property type="entry name" value="GST_C_family"/>
    <property type="match status" value="1"/>
</dbReference>
<accession>A0A814UUJ0</accession>
<dbReference type="AlphaFoldDB" id="A0A814UUJ0"/>
<keyword evidence="3" id="KW-0969">Cilium</keyword>
<dbReference type="InterPro" id="IPR010987">
    <property type="entry name" value="Glutathione-S-Trfase_C-like"/>
</dbReference>
<feature type="domain" description="GST C-terminal" evidence="8">
    <location>
        <begin position="563"/>
        <end position="693"/>
    </location>
</feature>
<dbReference type="GO" id="GO:0060294">
    <property type="term" value="P:cilium movement involved in cell motility"/>
    <property type="evidence" value="ECO:0007669"/>
    <property type="project" value="InterPro"/>
</dbReference>
<keyword evidence="5" id="KW-0966">Cell projection</keyword>
<dbReference type="CDD" id="cd22963">
    <property type="entry name" value="DD_CrRSP4-like"/>
    <property type="match status" value="1"/>
</dbReference>
<feature type="compositionally biased region" description="Polar residues" evidence="6">
    <location>
        <begin position="1"/>
        <end position="12"/>
    </location>
</feature>
<evidence type="ECO:0000256" key="5">
    <source>
        <dbReference type="ARBA" id="ARBA00023273"/>
    </source>
</evidence>
<dbReference type="InterPro" id="IPR036249">
    <property type="entry name" value="Thioredoxin-like_sf"/>
</dbReference>
<evidence type="ECO:0000256" key="2">
    <source>
        <dbReference type="ARBA" id="ARBA00022490"/>
    </source>
</evidence>
<feature type="region of interest" description="Disordered" evidence="6">
    <location>
        <begin position="372"/>
        <end position="412"/>
    </location>
</feature>
<dbReference type="PANTHER" id="PTHR13159:SF0">
    <property type="entry name" value="RADIAL SPOKE HEAD 6 HOMOLOG A"/>
    <property type="match status" value="1"/>
</dbReference>
<name>A0A814UUJ0_9BILA</name>
<dbReference type="InterPro" id="IPR006802">
    <property type="entry name" value="Radial_spoke"/>
</dbReference>
<dbReference type="CDD" id="cd00570">
    <property type="entry name" value="GST_N_family"/>
    <property type="match status" value="1"/>
</dbReference>
<evidence type="ECO:0000256" key="1">
    <source>
        <dbReference type="ARBA" id="ARBA00004430"/>
    </source>
</evidence>
<proteinExistence type="predicted"/>
<gene>
    <name evidence="9" type="ORF">JYZ213_LOCUS25853</name>
</gene>
<feature type="region of interest" description="Disordered" evidence="6">
    <location>
        <begin position="1"/>
        <end position="25"/>
    </location>
</feature>
<dbReference type="Gene3D" id="1.20.1050.10">
    <property type="match status" value="1"/>
</dbReference>
<evidence type="ECO:0000256" key="4">
    <source>
        <dbReference type="ARBA" id="ARBA00023212"/>
    </source>
</evidence>
<reference evidence="9" key="1">
    <citation type="submission" date="2021-02" db="EMBL/GenBank/DDBJ databases">
        <authorList>
            <person name="Nowell W R."/>
        </authorList>
    </citation>
    <scope>NUCLEOTIDE SEQUENCE</scope>
</reference>
<dbReference type="Pfam" id="PF00043">
    <property type="entry name" value="GST_C"/>
    <property type="match status" value="1"/>
</dbReference>
<dbReference type="Pfam" id="PF04712">
    <property type="entry name" value="Radial_spoke"/>
    <property type="match status" value="1"/>
</dbReference>
<feature type="domain" description="GST N-terminal" evidence="7">
    <location>
        <begin position="476"/>
        <end position="560"/>
    </location>
</feature>
<dbReference type="PROSITE" id="PS50404">
    <property type="entry name" value="GST_NTER"/>
    <property type="match status" value="1"/>
</dbReference>
<protein>
    <submittedName>
        <fullName evidence="9">Uncharacterized protein</fullName>
    </submittedName>
</protein>
<dbReference type="PROSITE" id="PS50405">
    <property type="entry name" value="GST_CTER"/>
    <property type="match status" value="1"/>
</dbReference>
<evidence type="ECO:0000259" key="8">
    <source>
        <dbReference type="PROSITE" id="PS50405"/>
    </source>
</evidence>
<evidence type="ECO:0000313" key="10">
    <source>
        <dbReference type="Proteomes" id="UP000663845"/>
    </source>
</evidence>
<dbReference type="GO" id="GO:0035082">
    <property type="term" value="P:axoneme assembly"/>
    <property type="evidence" value="ECO:0007669"/>
    <property type="project" value="TreeGrafter"/>
</dbReference>